<evidence type="ECO:0000313" key="9">
    <source>
        <dbReference type="EMBL" id="TMQ92211.1"/>
    </source>
</evidence>
<dbReference type="SUPFAM" id="SSF103473">
    <property type="entry name" value="MFS general substrate transporter"/>
    <property type="match status" value="1"/>
</dbReference>
<dbReference type="PANTHER" id="PTHR43385:SF1">
    <property type="entry name" value="RIBOFLAVIN TRANSPORTER RIBJ"/>
    <property type="match status" value="1"/>
</dbReference>
<dbReference type="PROSITE" id="PS50850">
    <property type="entry name" value="MFS"/>
    <property type="match status" value="1"/>
</dbReference>
<feature type="transmembrane region" description="Helical" evidence="7">
    <location>
        <begin position="67"/>
        <end position="90"/>
    </location>
</feature>
<keyword evidence="3 7" id="KW-0812">Transmembrane</keyword>
<proteinExistence type="predicted"/>
<keyword evidence="10" id="KW-1185">Reference proteome</keyword>
<accession>A0A5C4J596</accession>
<dbReference type="EMBL" id="VCKW01000170">
    <property type="protein sequence ID" value="TMQ92211.1"/>
    <property type="molecule type" value="Genomic_DNA"/>
</dbReference>
<dbReference type="OrthoDB" id="7200137at2"/>
<dbReference type="Gene3D" id="1.20.1250.20">
    <property type="entry name" value="MFS general substrate transporter like domains"/>
    <property type="match status" value="1"/>
</dbReference>
<feature type="transmembrane region" description="Helical" evidence="7">
    <location>
        <begin position="314"/>
        <end position="332"/>
    </location>
</feature>
<keyword evidence="2" id="KW-0813">Transport</keyword>
<evidence type="ECO:0000256" key="6">
    <source>
        <dbReference type="SAM" id="MobiDB-lite"/>
    </source>
</evidence>
<dbReference type="InterPro" id="IPR020846">
    <property type="entry name" value="MFS_dom"/>
</dbReference>
<evidence type="ECO:0000256" key="2">
    <source>
        <dbReference type="ARBA" id="ARBA00022448"/>
    </source>
</evidence>
<evidence type="ECO:0000256" key="3">
    <source>
        <dbReference type="ARBA" id="ARBA00022692"/>
    </source>
</evidence>
<feature type="transmembrane region" description="Helical" evidence="7">
    <location>
        <begin position="249"/>
        <end position="271"/>
    </location>
</feature>
<evidence type="ECO:0000313" key="10">
    <source>
        <dbReference type="Proteomes" id="UP000309174"/>
    </source>
</evidence>
<sequence>MPEAAEPATRGRVPAAPPAAGTRSARDRARRALHSPLAALCVTEITSWGVLFYAFPVLAPAITRDTGWSTGAVTAAFSAALIVAALGGIPVGRALDRRGPRALMTGGSLLAVLAAIAVAAAPNLWCFAAAWLLAGVAMSTVLYQPAFAALTRYYAPRHVTALTTLTLAAGLASTVFAPLTDALASQLSWRGVYLVLAVVLAVVTVPLHWLALRRPWPPPRDGAADGNEHDQARARSGAAVWGTVRSGPFVLLTIALTLSAFTMYAVLVNLIPLLTSRGAGSSIAAWALGLGGIGQVTGRLGYRALARRTGVRTRTVWILALSAATTAGLAVIPGPVGLLIAIAFLAGMTRGIATLLQATAVSDRWGTAAYGSLSGILAAPITAATALAPFAGAALAAGLGGYPHMFLALTAAAVLAALSAAGTAPATAPAPAATAGRRTNKDQ</sequence>
<feature type="transmembrane region" description="Helical" evidence="7">
    <location>
        <begin position="373"/>
        <end position="399"/>
    </location>
</feature>
<feature type="transmembrane region" description="Helical" evidence="7">
    <location>
        <begin position="338"/>
        <end position="361"/>
    </location>
</feature>
<gene>
    <name evidence="9" type="ORF">ETD83_27690</name>
</gene>
<reference evidence="9 10" key="1">
    <citation type="submission" date="2019-05" db="EMBL/GenBank/DDBJ databases">
        <title>Draft genome sequence of Actinomadura sp. 14C53.</title>
        <authorList>
            <person name="Saricaoglu S."/>
            <person name="Isik K."/>
        </authorList>
    </citation>
    <scope>NUCLEOTIDE SEQUENCE [LARGE SCALE GENOMIC DNA]</scope>
    <source>
        <strain evidence="9 10">14C53</strain>
    </source>
</reference>
<feature type="domain" description="Major facilitator superfamily (MFS) profile" evidence="8">
    <location>
        <begin position="35"/>
        <end position="428"/>
    </location>
</feature>
<keyword evidence="5 7" id="KW-0472">Membrane</keyword>
<feature type="transmembrane region" description="Helical" evidence="7">
    <location>
        <begin position="191"/>
        <end position="212"/>
    </location>
</feature>
<feature type="transmembrane region" description="Helical" evidence="7">
    <location>
        <begin position="102"/>
        <end position="121"/>
    </location>
</feature>
<dbReference type="InterPro" id="IPR011701">
    <property type="entry name" value="MFS"/>
</dbReference>
<protein>
    <submittedName>
        <fullName evidence="9">MFS transporter</fullName>
    </submittedName>
</protein>
<feature type="compositionally biased region" description="Low complexity" evidence="6">
    <location>
        <begin position="7"/>
        <end position="23"/>
    </location>
</feature>
<dbReference type="Proteomes" id="UP000309174">
    <property type="component" value="Unassembled WGS sequence"/>
</dbReference>
<feature type="transmembrane region" description="Helical" evidence="7">
    <location>
        <begin position="33"/>
        <end position="55"/>
    </location>
</feature>
<comment type="caution">
    <text evidence="9">The sequence shown here is derived from an EMBL/GenBank/DDBJ whole genome shotgun (WGS) entry which is preliminary data.</text>
</comment>
<organism evidence="9 10">
    <name type="scientific">Actinomadura soli</name>
    <dbReference type="NCBI Taxonomy" id="2508997"/>
    <lineage>
        <taxon>Bacteria</taxon>
        <taxon>Bacillati</taxon>
        <taxon>Actinomycetota</taxon>
        <taxon>Actinomycetes</taxon>
        <taxon>Streptosporangiales</taxon>
        <taxon>Thermomonosporaceae</taxon>
        <taxon>Actinomadura</taxon>
    </lineage>
</organism>
<comment type="subcellular location">
    <subcellularLocation>
        <location evidence="1">Cell membrane</location>
        <topology evidence="1">Multi-pass membrane protein</topology>
    </subcellularLocation>
</comment>
<dbReference type="InterPro" id="IPR052983">
    <property type="entry name" value="MFS_Riboflavin_Transporter"/>
</dbReference>
<dbReference type="Pfam" id="PF07690">
    <property type="entry name" value="MFS_1"/>
    <property type="match status" value="1"/>
</dbReference>
<name>A0A5C4J596_9ACTN</name>
<dbReference type="AlphaFoldDB" id="A0A5C4J596"/>
<feature type="transmembrane region" description="Helical" evidence="7">
    <location>
        <begin position="283"/>
        <end position="302"/>
    </location>
</feature>
<evidence type="ECO:0000256" key="5">
    <source>
        <dbReference type="ARBA" id="ARBA00023136"/>
    </source>
</evidence>
<feature type="region of interest" description="Disordered" evidence="6">
    <location>
        <begin position="1"/>
        <end position="27"/>
    </location>
</feature>
<evidence type="ECO:0000256" key="7">
    <source>
        <dbReference type="SAM" id="Phobius"/>
    </source>
</evidence>
<dbReference type="PANTHER" id="PTHR43385">
    <property type="entry name" value="RIBOFLAVIN TRANSPORTER RIBJ"/>
    <property type="match status" value="1"/>
</dbReference>
<feature type="transmembrane region" description="Helical" evidence="7">
    <location>
        <begin position="405"/>
        <end position="428"/>
    </location>
</feature>
<feature type="transmembrane region" description="Helical" evidence="7">
    <location>
        <begin position="159"/>
        <end position="179"/>
    </location>
</feature>
<evidence type="ECO:0000256" key="1">
    <source>
        <dbReference type="ARBA" id="ARBA00004651"/>
    </source>
</evidence>
<evidence type="ECO:0000256" key="4">
    <source>
        <dbReference type="ARBA" id="ARBA00022989"/>
    </source>
</evidence>
<evidence type="ECO:0000259" key="8">
    <source>
        <dbReference type="PROSITE" id="PS50850"/>
    </source>
</evidence>
<dbReference type="InterPro" id="IPR036259">
    <property type="entry name" value="MFS_trans_sf"/>
</dbReference>
<keyword evidence="4 7" id="KW-1133">Transmembrane helix</keyword>
<feature type="transmembrane region" description="Helical" evidence="7">
    <location>
        <begin position="127"/>
        <end position="147"/>
    </location>
</feature>
<dbReference type="GO" id="GO:0005886">
    <property type="term" value="C:plasma membrane"/>
    <property type="evidence" value="ECO:0007669"/>
    <property type="project" value="UniProtKB-SubCell"/>
</dbReference>
<dbReference type="GO" id="GO:0022857">
    <property type="term" value="F:transmembrane transporter activity"/>
    <property type="evidence" value="ECO:0007669"/>
    <property type="project" value="InterPro"/>
</dbReference>